<reference evidence="2 3" key="1">
    <citation type="submission" date="2018-03" db="EMBL/GenBank/DDBJ databases">
        <title>Genomic Encyclopedia of Archaeal and Bacterial Type Strains, Phase II (KMG-II): from individual species to whole genera.</title>
        <authorList>
            <person name="Goeker M."/>
        </authorList>
    </citation>
    <scope>NUCLEOTIDE SEQUENCE [LARGE SCALE GENOMIC DNA]</scope>
    <source>
        <strain evidence="2 3">DSM 100673</strain>
    </source>
</reference>
<dbReference type="OrthoDB" id="8279740at2"/>
<name>A0A2P8F9S7_9RHOB</name>
<sequence>MNYDLILRASAAQNLDILGGFHPNGDRDPALTGVGTLLLLGPREPGFWDAFSETPEYRDGTPNPMDRWSSRVITGLATAFNAHPFFPFGGPPYQPFFQWAVRSGRCHPSPISLLVHDTAGLFVSFRGALAFPQQIEIPQPPENPCNSCVGKPCTTACPVDAFASDQYRIDACRTFLAQRDGADCMSQGCAARRACPVSARYGRLPAQSAFHMRAFQSNGP</sequence>
<proteinExistence type="predicted"/>
<dbReference type="EMBL" id="PYGJ01000010">
    <property type="protein sequence ID" value="PSL18487.1"/>
    <property type="molecule type" value="Genomic_DNA"/>
</dbReference>
<feature type="domain" description="4Fe-4S ferredoxin-type" evidence="1">
    <location>
        <begin position="133"/>
        <end position="167"/>
    </location>
</feature>
<accession>A0A2P8F9S7</accession>
<evidence type="ECO:0000259" key="1">
    <source>
        <dbReference type="PROSITE" id="PS51379"/>
    </source>
</evidence>
<dbReference type="InterPro" id="IPR017896">
    <property type="entry name" value="4Fe4S_Fe-S-bd"/>
</dbReference>
<protein>
    <recommendedName>
        <fullName evidence="1">4Fe-4S ferredoxin-type domain-containing protein</fullName>
    </recommendedName>
</protein>
<gene>
    <name evidence="2" type="ORF">CLV88_11066</name>
</gene>
<evidence type="ECO:0000313" key="3">
    <source>
        <dbReference type="Proteomes" id="UP000240418"/>
    </source>
</evidence>
<dbReference type="PROSITE" id="PS51379">
    <property type="entry name" value="4FE4S_FER_2"/>
    <property type="match status" value="1"/>
</dbReference>
<dbReference type="AlphaFoldDB" id="A0A2P8F9S7"/>
<dbReference type="Proteomes" id="UP000240418">
    <property type="component" value="Unassembled WGS sequence"/>
</dbReference>
<evidence type="ECO:0000313" key="2">
    <source>
        <dbReference type="EMBL" id="PSL18487.1"/>
    </source>
</evidence>
<dbReference type="RefSeq" id="WP_106609198.1">
    <property type="nucleotide sequence ID" value="NZ_PYGJ01000010.1"/>
</dbReference>
<comment type="caution">
    <text evidence="2">The sequence shown here is derived from an EMBL/GenBank/DDBJ whole genome shotgun (WGS) entry which is preliminary data.</text>
</comment>
<keyword evidence="3" id="KW-1185">Reference proteome</keyword>
<organism evidence="2 3">
    <name type="scientific">Shimia abyssi</name>
    <dbReference type="NCBI Taxonomy" id="1662395"/>
    <lineage>
        <taxon>Bacteria</taxon>
        <taxon>Pseudomonadati</taxon>
        <taxon>Pseudomonadota</taxon>
        <taxon>Alphaproteobacteria</taxon>
        <taxon>Rhodobacterales</taxon>
        <taxon>Roseobacteraceae</taxon>
    </lineage>
</organism>